<evidence type="ECO:0000313" key="1">
    <source>
        <dbReference type="Ensembl" id="ENSUPAP00010008560.1"/>
    </source>
</evidence>
<accession>A0A8D2KF99</accession>
<organism evidence="1 2">
    <name type="scientific">Urocitellus parryii</name>
    <name type="common">Arctic ground squirrel</name>
    <name type="synonym">Spermophilus parryii</name>
    <dbReference type="NCBI Taxonomy" id="9999"/>
    <lineage>
        <taxon>Eukaryota</taxon>
        <taxon>Metazoa</taxon>
        <taxon>Chordata</taxon>
        <taxon>Craniata</taxon>
        <taxon>Vertebrata</taxon>
        <taxon>Euteleostomi</taxon>
        <taxon>Mammalia</taxon>
        <taxon>Eutheria</taxon>
        <taxon>Euarchontoglires</taxon>
        <taxon>Glires</taxon>
        <taxon>Rodentia</taxon>
        <taxon>Sciuromorpha</taxon>
        <taxon>Sciuridae</taxon>
        <taxon>Xerinae</taxon>
        <taxon>Marmotini</taxon>
        <taxon>Urocitellus</taxon>
    </lineage>
</organism>
<protein>
    <submittedName>
        <fullName evidence="1">Uncharacterized protein</fullName>
    </submittedName>
</protein>
<dbReference type="Proteomes" id="UP000694417">
    <property type="component" value="Unplaced"/>
</dbReference>
<evidence type="ECO:0000313" key="2">
    <source>
        <dbReference type="Proteomes" id="UP000694417"/>
    </source>
</evidence>
<sequence length="51" mass="5724">MASGGCGDSSGQEKYQLLVVSRGYVGKLALTIQFIHRKEDRNYIIQNSFML</sequence>
<keyword evidence="2" id="KW-1185">Reference proteome</keyword>
<proteinExistence type="predicted"/>
<dbReference type="Ensembl" id="ENSUPAT00010009824.1">
    <property type="protein sequence ID" value="ENSUPAP00010008560.1"/>
    <property type="gene ID" value="ENSUPAG00010006910.1"/>
</dbReference>
<dbReference type="AlphaFoldDB" id="A0A8D2KF99"/>
<reference evidence="1" key="1">
    <citation type="submission" date="2025-08" db="UniProtKB">
        <authorList>
            <consortium name="Ensembl"/>
        </authorList>
    </citation>
    <scope>IDENTIFICATION</scope>
</reference>
<reference evidence="1" key="2">
    <citation type="submission" date="2025-09" db="UniProtKB">
        <authorList>
            <consortium name="Ensembl"/>
        </authorList>
    </citation>
    <scope>IDENTIFICATION</scope>
</reference>
<name>A0A8D2KF99_UROPR</name>